<comment type="caution">
    <text evidence="2">The sequence shown here is derived from an EMBL/GenBank/DDBJ whole genome shotgun (WGS) entry which is preliminary data.</text>
</comment>
<feature type="compositionally biased region" description="Low complexity" evidence="1">
    <location>
        <begin position="39"/>
        <end position="49"/>
    </location>
</feature>
<dbReference type="EMBL" id="CAKMRJ010005523">
    <property type="protein sequence ID" value="CAH1446142.1"/>
    <property type="molecule type" value="Genomic_DNA"/>
</dbReference>
<organism evidence="2 3">
    <name type="scientific">Lactuca virosa</name>
    <dbReference type="NCBI Taxonomy" id="75947"/>
    <lineage>
        <taxon>Eukaryota</taxon>
        <taxon>Viridiplantae</taxon>
        <taxon>Streptophyta</taxon>
        <taxon>Embryophyta</taxon>
        <taxon>Tracheophyta</taxon>
        <taxon>Spermatophyta</taxon>
        <taxon>Magnoliopsida</taxon>
        <taxon>eudicotyledons</taxon>
        <taxon>Gunneridae</taxon>
        <taxon>Pentapetalae</taxon>
        <taxon>asterids</taxon>
        <taxon>campanulids</taxon>
        <taxon>Asterales</taxon>
        <taxon>Asteraceae</taxon>
        <taxon>Cichorioideae</taxon>
        <taxon>Cichorieae</taxon>
        <taxon>Lactucinae</taxon>
        <taxon>Lactuca</taxon>
    </lineage>
</organism>
<evidence type="ECO:0000313" key="2">
    <source>
        <dbReference type="EMBL" id="CAH1446142.1"/>
    </source>
</evidence>
<feature type="compositionally biased region" description="Polar residues" evidence="1">
    <location>
        <begin position="91"/>
        <end position="108"/>
    </location>
</feature>
<sequence length="141" mass="15657">MIVDSEEEPTKDGDDTEPEYTLTEHPSEPDYTPADHFSSEPSEPVHSPVYTPAGFDLLISDYDPDEDKKDTAISLEISPPRLTHSHRYFSAHTTGTRVKQTAGKTTTIPSRKRAAPPSASPPPSKKPCGDYTWMPYIRALK</sequence>
<dbReference type="Proteomes" id="UP001157418">
    <property type="component" value="Unassembled WGS sequence"/>
</dbReference>
<feature type="region of interest" description="Disordered" evidence="1">
    <location>
        <begin position="1"/>
        <end position="52"/>
    </location>
</feature>
<keyword evidence="3" id="KW-1185">Reference proteome</keyword>
<accession>A0AAU9P7N9</accession>
<reference evidence="2 3" key="1">
    <citation type="submission" date="2022-01" db="EMBL/GenBank/DDBJ databases">
        <authorList>
            <person name="Xiong W."/>
            <person name="Schranz E."/>
        </authorList>
    </citation>
    <scope>NUCLEOTIDE SEQUENCE [LARGE SCALE GENOMIC DNA]</scope>
</reference>
<proteinExistence type="predicted"/>
<protein>
    <submittedName>
        <fullName evidence="2">Uncharacterized protein</fullName>
    </submittedName>
</protein>
<evidence type="ECO:0000256" key="1">
    <source>
        <dbReference type="SAM" id="MobiDB-lite"/>
    </source>
</evidence>
<feature type="region of interest" description="Disordered" evidence="1">
    <location>
        <begin position="91"/>
        <end position="131"/>
    </location>
</feature>
<dbReference type="AlphaFoldDB" id="A0AAU9P7N9"/>
<name>A0AAU9P7N9_9ASTR</name>
<gene>
    <name evidence="2" type="ORF">LVIROSA_LOCUS31860</name>
</gene>
<evidence type="ECO:0000313" key="3">
    <source>
        <dbReference type="Proteomes" id="UP001157418"/>
    </source>
</evidence>